<dbReference type="RefSeq" id="WP_164316122.1">
    <property type="nucleotide sequence ID" value="NZ_JAAGLU010000015.1"/>
</dbReference>
<proteinExistence type="predicted"/>
<reference evidence="1" key="1">
    <citation type="submission" date="2020-01" db="EMBL/GenBank/DDBJ databases">
        <title>Insect and environment-associated Actinomycetes.</title>
        <authorList>
            <person name="Currrie C."/>
            <person name="Chevrette M."/>
            <person name="Carlson C."/>
            <person name="Stubbendieck R."/>
            <person name="Wendt-Pienkowski E."/>
        </authorList>
    </citation>
    <scope>NUCLEOTIDE SEQUENCE</scope>
    <source>
        <strain evidence="1">SID12501</strain>
    </source>
</reference>
<dbReference type="EMBL" id="JAAGLU010000015">
    <property type="protein sequence ID" value="NEC87999.1"/>
    <property type="molecule type" value="Genomic_DNA"/>
</dbReference>
<protein>
    <submittedName>
        <fullName evidence="1">Uncharacterized protein</fullName>
    </submittedName>
</protein>
<comment type="caution">
    <text evidence="1">The sequence shown here is derived from an EMBL/GenBank/DDBJ whole genome shotgun (WGS) entry which is preliminary data.</text>
</comment>
<organism evidence="1">
    <name type="scientific">Streptomyces sp. SID12501</name>
    <dbReference type="NCBI Taxonomy" id="2706042"/>
    <lineage>
        <taxon>Bacteria</taxon>
        <taxon>Bacillati</taxon>
        <taxon>Actinomycetota</taxon>
        <taxon>Actinomycetes</taxon>
        <taxon>Kitasatosporales</taxon>
        <taxon>Streptomycetaceae</taxon>
        <taxon>Streptomyces</taxon>
    </lineage>
</organism>
<evidence type="ECO:0000313" key="1">
    <source>
        <dbReference type="EMBL" id="NEC87999.1"/>
    </source>
</evidence>
<sequence length="45" mass="4642">MEIILALGAVRGLDDHVLGQFVLMPPAPAVCAVVMRHLADGMAAA</sequence>
<dbReference type="AlphaFoldDB" id="A0A6B3BUK0"/>
<accession>A0A6B3BUK0</accession>
<name>A0A6B3BUK0_9ACTN</name>
<gene>
    <name evidence="1" type="ORF">G3I71_19680</name>
</gene>